<sequence>MAMLPKATFSHKSLWFLEGDGDRKADDENTTSGVLSAIQHRVSRLRADDLPVTYLLYPGLTHGAMFDASMNVVILHMSGESLLASY</sequence>
<dbReference type="Gene3D" id="3.40.50.1820">
    <property type="entry name" value="alpha/beta hydrolase"/>
    <property type="match status" value="1"/>
</dbReference>
<dbReference type="EMBL" id="FPAU01000001">
    <property type="protein sequence ID" value="SFT52488.1"/>
    <property type="molecule type" value="Genomic_DNA"/>
</dbReference>
<protein>
    <submittedName>
        <fullName evidence="1">Uncharacterized protein</fullName>
    </submittedName>
</protein>
<accession>A0A1I6YQ75</accession>
<organism evidence="1 2">
    <name type="scientific">Kosakonia arachidis</name>
    <dbReference type="NCBI Taxonomy" id="551989"/>
    <lineage>
        <taxon>Bacteria</taxon>
        <taxon>Pseudomonadati</taxon>
        <taxon>Pseudomonadota</taxon>
        <taxon>Gammaproteobacteria</taxon>
        <taxon>Enterobacterales</taxon>
        <taxon>Enterobacteriaceae</taxon>
        <taxon>Kosakonia</taxon>
    </lineage>
</organism>
<keyword evidence="2" id="KW-1185">Reference proteome</keyword>
<proteinExistence type="predicted"/>
<dbReference type="AlphaFoldDB" id="A0A1I6YQ75"/>
<dbReference type="InterPro" id="IPR029058">
    <property type="entry name" value="AB_hydrolase_fold"/>
</dbReference>
<evidence type="ECO:0000313" key="2">
    <source>
        <dbReference type="Proteomes" id="UP000199187"/>
    </source>
</evidence>
<dbReference type="SUPFAM" id="SSF53474">
    <property type="entry name" value="alpha/beta-Hydrolases"/>
    <property type="match status" value="1"/>
</dbReference>
<gene>
    <name evidence="1" type="ORF">SAMN05192562_101669</name>
</gene>
<name>A0A1I6YQ75_9ENTR</name>
<evidence type="ECO:0000313" key="1">
    <source>
        <dbReference type="EMBL" id="SFT52488.1"/>
    </source>
</evidence>
<dbReference type="Proteomes" id="UP000199187">
    <property type="component" value="Unassembled WGS sequence"/>
</dbReference>
<reference evidence="2" key="1">
    <citation type="submission" date="2016-10" db="EMBL/GenBank/DDBJ databases">
        <authorList>
            <person name="Varghese N."/>
            <person name="Submissions S."/>
        </authorList>
    </citation>
    <scope>NUCLEOTIDE SEQUENCE [LARGE SCALE GENOMIC DNA]</scope>
    <source>
        <strain evidence="2">Ah-143</strain>
    </source>
</reference>